<keyword evidence="2" id="KW-0238">DNA-binding</keyword>
<keyword evidence="3" id="KW-0804">Transcription</keyword>
<dbReference type="InterPro" id="IPR009057">
    <property type="entry name" value="Homeodomain-like_sf"/>
</dbReference>
<evidence type="ECO:0000256" key="1">
    <source>
        <dbReference type="ARBA" id="ARBA00023015"/>
    </source>
</evidence>
<keyword evidence="1" id="KW-0805">Transcription regulation</keyword>
<evidence type="ECO:0000313" key="5">
    <source>
        <dbReference type="EMBL" id="VTR34447.1"/>
    </source>
</evidence>
<organism evidence="5 6">
    <name type="scientific">Sphingobacterium thalpophilum</name>
    <dbReference type="NCBI Taxonomy" id="259"/>
    <lineage>
        <taxon>Bacteria</taxon>
        <taxon>Pseudomonadati</taxon>
        <taxon>Bacteroidota</taxon>
        <taxon>Sphingobacteriia</taxon>
        <taxon>Sphingobacteriales</taxon>
        <taxon>Sphingobacteriaceae</taxon>
        <taxon>Sphingobacterium</taxon>
    </lineage>
</organism>
<evidence type="ECO:0000259" key="4">
    <source>
        <dbReference type="PROSITE" id="PS01124"/>
    </source>
</evidence>
<name>A0A4U9UNN1_9SPHI</name>
<dbReference type="Pfam" id="PF12833">
    <property type="entry name" value="HTH_18"/>
    <property type="match status" value="1"/>
</dbReference>
<dbReference type="AlphaFoldDB" id="A0A4U9UNN1"/>
<evidence type="ECO:0000313" key="6">
    <source>
        <dbReference type="Proteomes" id="UP000308196"/>
    </source>
</evidence>
<dbReference type="PANTHER" id="PTHR47893">
    <property type="entry name" value="REGULATORY PROTEIN PCHR"/>
    <property type="match status" value="1"/>
</dbReference>
<dbReference type="PROSITE" id="PS01124">
    <property type="entry name" value="HTH_ARAC_FAMILY_2"/>
    <property type="match status" value="1"/>
</dbReference>
<protein>
    <submittedName>
        <fullName evidence="5">Uncharacterized response regulatory protein SA0215</fullName>
    </submittedName>
</protein>
<dbReference type="Proteomes" id="UP000308196">
    <property type="component" value="Chromosome"/>
</dbReference>
<feature type="domain" description="HTH araC/xylS-type" evidence="4">
    <location>
        <begin position="234"/>
        <end position="335"/>
    </location>
</feature>
<dbReference type="KEGG" id="stha:NCTC11429_01330"/>
<sequence>MNIELLNTHRNELLSLLEEPEGYVIPKEYDLIETVDIKQDKDMYLERRRIHLDGVYINVYKRSQAHEREIWVRSDAPYLQMHFEISGGSAYYFHQNKTFAVPISEGEFSFFYVPELNGRLVDPPCKDAVTVEIEISEKWIRQHIGTSPSPAMDFVDDIASGRPALLGGRSHLISPQIFRAVQDLLECPYAGNIKRLYLEAKLMELLAHQLFQVQGTGKGRQQQRYSKADIEQLHFVREKIISDLTKHHSIDELSYLSHMNRTKLQAGFKELFGVTIHDFIVEQRMNLAYKLLTESYAHYWNISEIAGKVGYQRSNHFSAAFKKRFGLSPSSFLKK</sequence>
<dbReference type="PANTHER" id="PTHR47893:SF1">
    <property type="entry name" value="REGULATORY PROTEIN PCHR"/>
    <property type="match status" value="1"/>
</dbReference>
<dbReference type="STRING" id="1123265.GCA_000686625_01767"/>
<reference evidence="5 6" key="1">
    <citation type="submission" date="2019-05" db="EMBL/GenBank/DDBJ databases">
        <authorList>
            <consortium name="Pathogen Informatics"/>
        </authorList>
    </citation>
    <scope>NUCLEOTIDE SEQUENCE [LARGE SCALE GENOMIC DNA]</scope>
    <source>
        <strain evidence="5 6">NCTC11429</strain>
    </source>
</reference>
<dbReference type="GO" id="GO:0043565">
    <property type="term" value="F:sequence-specific DNA binding"/>
    <property type="evidence" value="ECO:0007669"/>
    <property type="project" value="InterPro"/>
</dbReference>
<dbReference type="SMART" id="SM00342">
    <property type="entry name" value="HTH_ARAC"/>
    <property type="match status" value="1"/>
</dbReference>
<dbReference type="GO" id="GO:0003700">
    <property type="term" value="F:DNA-binding transcription factor activity"/>
    <property type="evidence" value="ECO:0007669"/>
    <property type="project" value="InterPro"/>
</dbReference>
<dbReference type="RefSeq" id="WP_051606663.1">
    <property type="nucleotide sequence ID" value="NZ_CP141191.1"/>
</dbReference>
<dbReference type="Gene3D" id="1.10.10.60">
    <property type="entry name" value="Homeodomain-like"/>
    <property type="match status" value="2"/>
</dbReference>
<evidence type="ECO:0000256" key="2">
    <source>
        <dbReference type="ARBA" id="ARBA00023125"/>
    </source>
</evidence>
<dbReference type="PRINTS" id="PR00032">
    <property type="entry name" value="HTHARAC"/>
</dbReference>
<dbReference type="EMBL" id="LR590484">
    <property type="protein sequence ID" value="VTR34447.1"/>
    <property type="molecule type" value="Genomic_DNA"/>
</dbReference>
<dbReference type="InterPro" id="IPR018060">
    <property type="entry name" value="HTH_AraC"/>
</dbReference>
<dbReference type="InterPro" id="IPR053142">
    <property type="entry name" value="PchR_regulatory_protein"/>
</dbReference>
<gene>
    <name evidence="5" type="ORF">NCTC11429_01330</name>
</gene>
<evidence type="ECO:0000256" key="3">
    <source>
        <dbReference type="ARBA" id="ARBA00023163"/>
    </source>
</evidence>
<dbReference type="SUPFAM" id="SSF46689">
    <property type="entry name" value="Homeodomain-like"/>
    <property type="match status" value="2"/>
</dbReference>
<proteinExistence type="predicted"/>
<dbReference type="GeneID" id="78462099"/>
<accession>A0A4U9UNN1</accession>
<dbReference type="InterPro" id="IPR020449">
    <property type="entry name" value="Tscrpt_reg_AraC-type_HTH"/>
</dbReference>